<feature type="compositionally biased region" description="Basic and acidic residues" evidence="5">
    <location>
        <begin position="444"/>
        <end position="460"/>
    </location>
</feature>
<sequence>PFDGLPGTQTATSAGPSVPVTHVPATQPAITPTPHVTPHASAKQGVPCIFFQKGHCVKGDWCHFLHVPNSLNNKASTVAGTSSAAEPATLKKAFSGTEKPVQEKKVVLPASVPKPVKDSTRANPIVEVEAPPRNEFAVNRRAPQTSSHNDFPRYRTTPPVTNGTPVSWSNRVQPPHLLDGPESMNSKEAEEVSREPSPGFDVLVDDEGRDSDYYPGEDRYGMPREHESRNEYDMGHSIDYNAIAALDDDRYQDPVGYNSHDHHKGQYGWDPRRASSERMSGGSYHERRPHARRDNVSQVDELDLRHRLAKQKRQNGLRSVISHEHARDMEVRDRSYHGSSHRDEKHYSLNETSLSSRLRGRIRMPGRSISPNERDMVRGGDRSRRSPVRASISPYKAGIRDKIQSRVGEAFNNGGRNNYTGQHMRRDFAGDNNKADFAPPKSLAELKNRKNAEPSRRHLSDQQSLGKRKHSILDVEHQQIGGGGVSFEGPKPLQEILKRKRGERSGIAEEEGIITDDKNVEEAADKIDKEESSPAEEGILVEDGVNLEAEVYEPREGESDYEHVDGEDYELYDGENGEDEGEYPDEEDDGDEFAKKMGVMY</sequence>
<feature type="region of interest" description="Disordered" evidence="5">
    <location>
        <begin position="364"/>
        <end position="389"/>
    </location>
</feature>
<evidence type="ECO:0000256" key="3">
    <source>
        <dbReference type="ARBA" id="ARBA00022833"/>
    </source>
</evidence>
<evidence type="ECO:0000256" key="2">
    <source>
        <dbReference type="ARBA" id="ARBA00022771"/>
    </source>
</evidence>
<feature type="region of interest" description="Disordered" evidence="5">
    <location>
        <begin position="410"/>
        <end position="468"/>
    </location>
</feature>
<feature type="compositionally biased region" description="Basic and acidic residues" evidence="5">
    <location>
        <begin position="372"/>
        <end position="384"/>
    </location>
</feature>
<feature type="compositionally biased region" description="Polar residues" evidence="5">
    <location>
        <begin position="158"/>
        <end position="172"/>
    </location>
</feature>
<feature type="compositionally biased region" description="Basic and acidic residues" evidence="5">
    <location>
        <begin position="185"/>
        <end position="194"/>
    </location>
</feature>
<dbReference type="GO" id="GO:0008270">
    <property type="term" value="F:zinc ion binding"/>
    <property type="evidence" value="ECO:0007669"/>
    <property type="project" value="UniProtKB-KW"/>
</dbReference>
<dbReference type="InterPro" id="IPR036855">
    <property type="entry name" value="Znf_CCCH_sf"/>
</dbReference>
<dbReference type="SMART" id="SM00356">
    <property type="entry name" value="ZnF_C3H1"/>
    <property type="match status" value="1"/>
</dbReference>
<feature type="region of interest" description="Disordered" evidence="5">
    <location>
        <begin position="553"/>
        <end position="592"/>
    </location>
</feature>
<accession>A0A022R795</accession>
<feature type="compositionally biased region" description="Basic and acidic residues" evidence="5">
    <location>
        <begin position="210"/>
        <end position="230"/>
    </location>
</feature>
<dbReference type="InterPro" id="IPR000571">
    <property type="entry name" value="Znf_CCCH"/>
</dbReference>
<dbReference type="PANTHER" id="PTHR15725">
    <property type="entry name" value="ZN-FINGER, C-X8-C-X5-C-X3-H TYPE-CONTAINING"/>
    <property type="match status" value="1"/>
</dbReference>
<feature type="domain" description="C3H1-type" evidence="6">
    <location>
        <begin position="42"/>
        <end position="69"/>
    </location>
</feature>
<keyword evidence="2 4" id="KW-0863">Zinc-finger</keyword>
<dbReference type="STRING" id="4155.A0A022R795"/>
<protein>
    <recommendedName>
        <fullName evidence="6">C3H1-type domain-containing protein</fullName>
    </recommendedName>
</protein>
<keyword evidence="8" id="KW-1185">Reference proteome</keyword>
<dbReference type="Proteomes" id="UP000030748">
    <property type="component" value="Unassembled WGS sequence"/>
</dbReference>
<feature type="zinc finger region" description="C3H1-type" evidence="4">
    <location>
        <begin position="42"/>
        <end position="69"/>
    </location>
</feature>
<feature type="region of interest" description="Disordered" evidence="5">
    <location>
        <begin position="257"/>
        <end position="352"/>
    </location>
</feature>
<evidence type="ECO:0000313" key="7">
    <source>
        <dbReference type="EMBL" id="EYU35543.1"/>
    </source>
</evidence>
<evidence type="ECO:0000313" key="8">
    <source>
        <dbReference type="Proteomes" id="UP000030748"/>
    </source>
</evidence>
<dbReference type="eggNOG" id="KOG4791">
    <property type="taxonomic scope" value="Eukaryota"/>
</dbReference>
<evidence type="ECO:0000256" key="1">
    <source>
        <dbReference type="ARBA" id="ARBA00022723"/>
    </source>
</evidence>
<keyword evidence="3 4" id="KW-0862">Zinc</keyword>
<proteinExistence type="predicted"/>
<feature type="compositionally biased region" description="Basic and acidic residues" evidence="5">
    <location>
        <begin position="321"/>
        <end position="348"/>
    </location>
</feature>
<keyword evidence="1 4" id="KW-0479">Metal-binding</keyword>
<feature type="region of interest" description="Disordered" evidence="5">
    <location>
        <begin position="1"/>
        <end position="29"/>
    </location>
</feature>
<dbReference type="AlphaFoldDB" id="A0A022R795"/>
<feature type="compositionally biased region" description="Basic and acidic residues" evidence="5">
    <location>
        <begin position="553"/>
        <end position="566"/>
    </location>
</feature>
<evidence type="ECO:0000256" key="4">
    <source>
        <dbReference type="PROSITE-ProRule" id="PRU00723"/>
    </source>
</evidence>
<gene>
    <name evidence="7" type="ORF">MIMGU_mgv1a0027631mg</name>
</gene>
<dbReference type="GO" id="GO:0003729">
    <property type="term" value="F:mRNA binding"/>
    <property type="evidence" value="ECO:0000318"/>
    <property type="project" value="GO_Central"/>
</dbReference>
<feature type="compositionally biased region" description="Acidic residues" evidence="5">
    <location>
        <begin position="567"/>
        <end position="591"/>
    </location>
</feature>
<feature type="non-terminal residue" evidence="7">
    <location>
        <position position="1"/>
    </location>
</feature>
<dbReference type="PANTHER" id="PTHR15725:SF14">
    <property type="entry name" value="ZINC FINGER CCCH DOMAIN-CONTAINING PROTEIN 11A"/>
    <property type="match status" value="1"/>
</dbReference>
<organism evidence="7 8">
    <name type="scientific">Erythranthe guttata</name>
    <name type="common">Yellow monkey flower</name>
    <name type="synonym">Mimulus guttatus</name>
    <dbReference type="NCBI Taxonomy" id="4155"/>
    <lineage>
        <taxon>Eukaryota</taxon>
        <taxon>Viridiplantae</taxon>
        <taxon>Streptophyta</taxon>
        <taxon>Embryophyta</taxon>
        <taxon>Tracheophyta</taxon>
        <taxon>Spermatophyta</taxon>
        <taxon>Magnoliopsida</taxon>
        <taxon>eudicotyledons</taxon>
        <taxon>Gunneridae</taxon>
        <taxon>Pentapetalae</taxon>
        <taxon>asterids</taxon>
        <taxon>lamiids</taxon>
        <taxon>Lamiales</taxon>
        <taxon>Phrymaceae</taxon>
        <taxon>Erythranthe</taxon>
    </lineage>
</organism>
<reference evidence="7 8" key="1">
    <citation type="journal article" date="2013" name="Proc. Natl. Acad. Sci. U.S.A.">
        <title>Fine-scale variation in meiotic recombination in Mimulus inferred from population shotgun sequencing.</title>
        <authorList>
            <person name="Hellsten U."/>
            <person name="Wright K.M."/>
            <person name="Jenkins J."/>
            <person name="Shu S."/>
            <person name="Yuan Y."/>
            <person name="Wessler S.R."/>
            <person name="Schmutz J."/>
            <person name="Willis J.H."/>
            <person name="Rokhsar D.S."/>
        </authorList>
    </citation>
    <scope>NUCLEOTIDE SEQUENCE [LARGE SCALE GENOMIC DNA]</scope>
    <source>
        <strain evidence="8">cv. DUN x IM62</strain>
    </source>
</reference>
<dbReference type="EMBL" id="KI630612">
    <property type="protein sequence ID" value="EYU35543.1"/>
    <property type="molecule type" value="Genomic_DNA"/>
</dbReference>
<evidence type="ECO:0000259" key="6">
    <source>
        <dbReference type="PROSITE" id="PS50103"/>
    </source>
</evidence>
<dbReference type="SUPFAM" id="SSF90229">
    <property type="entry name" value="CCCH zinc finger"/>
    <property type="match status" value="1"/>
</dbReference>
<feature type="region of interest" description="Disordered" evidence="5">
    <location>
        <begin position="136"/>
        <end position="230"/>
    </location>
</feature>
<evidence type="ECO:0000256" key="5">
    <source>
        <dbReference type="SAM" id="MobiDB-lite"/>
    </source>
</evidence>
<name>A0A022R795_ERYGU</name>
<dbReference type="PROSITE" id="PS50103">
    <property type="entry name" value="ZF_C3H1"/>
    <property type="match status" value="1"/>
</dbReference>